<dbReference type="PATRIC" id="fig|1379870.5.peg.2168"/>
<feature type="transmembrane region" description="Helical" evidence="5">
    <location>
        <begin position="43"/>
        <end position="62"/>
    </location>
</feature>
<feature type="transmembrane region" description="Helical" evidence="5">
    <location>
        <begin position="150"/>
        <end position="171"/>
    </location>
</feature>
<name>A0A0E3ZUG9_9BACT</name>
<feature type="transmembrane region" description="Helical" evidence="5">
    <location>
        <begin position="303"/>
        <end position="322"/>
    </location>
</feature>
<feature type="transmembrane region" description="Helical" evidence="5">
    <location>
        <begin position="122"/>
        <end position="138"/>
    </location>
</feature>
<feature type="transmembrane region" description="Helical" evidence="5">
    <location>
        <begin position="430"/>
        <end position="449"/>
    </location>
</feature>
<feature type="transmembrane region" description="Helical" evidence="5">
    <location>
        <begin position="401"/>
        <end position="423"/>
    </location>
</feature>
<sequence length="488" mass="54962">MMDLTDRPLLITEQWRESPWLIYVLGILAALLAGWLVGTYGMLGGAMLVGLPVAIALLLGVLIEPKIGLFLYVHVSFLIGFTRFLPPAIPLGTALDGILVLSLLGTFLNGKRMDWKQLKQPFFWLLIVWLSYTILEYFNPEAPYRPAWFYNVRSFSLSWFFIAIVVMVNPISRKDIRLFLIAWLAWSVFAALWGFKQQYIGLAGAEIRWLAEGGARTHILWGQLRSFSFYSDAGQFGSEMAGVTLICLILFFEGKSWILRITYLVLAFILFWGFAVSGTRGALFVLLAGFPAYLFLSRNPLNIIRGFLVAAPILGILMFTSIGDSNYQVYRIRTALRPTEDASFLVRLENQQKLKNFLKDRPFGAGIGTSSGAGNRFSPNHFAAQIPTDSWYVQLWIETGVVGLTLYLMMLTGIILLGIYKIWQLNDRTLSTLMIALLAEFIGIAVVSYTNPILGQFPTSTIIFINSVLFTTCTRWDTPKTSHYANRN</sequence>
<dbReference type="Pfam" id="PF04932">
    <property type="entry name" value="Wzy_C"/>
    <property type="match status" value="1"/>
</dbReference>
<feature type="domain" description="O-antigen ligase-related" evidence="6">
    <location>
        <begin position="266"/>
        <end position="408"/>
    </location>
</feature>
<feature type="transmembrane region" description="Helical" evidence="5">
    <location>
        <begin position="91"/>
        <end position="110"/>
    </location>
</feature>
<dbReference type="AlphaFoldDB" id="A0A0E3ZUG9"/>
<keyword evidence="2 5" id="KW-0812">Transmembrane</keyword>
<feature type="transmembrane region" description="Helical" evidence="5">
    <location>
        <begin position="233"/>
        <end position="252"/>
    </location>
</feature>
<evidence type="ECO:0000256" key="1">
    <source>
        <dbReference type="ARBA" id="ARBA00004141"/>
    </source>
</evidence>
<evidence type="ECO:0000313" key="8">
    <source>
        <dbReference type="Proteomes" id="UP000033054"/>
    </source>
</evidence>
<gene>
    <name evidence="7" type="ORF">SD10_09980</name>
</gene>
<feature type="transmembrane region" description="Helical" evidence="5">
    <location>
        <begin position="257"/>
        <end position="275"/>
    </location>
</feature>
<evidence type="ECO:0000256" key="3">
    <source>
        <dbReference type="ARBA" id="ARBA00022989"/>
    </source>
</evidence>
<proteinExistence type="predicted"/>
<evidence type="ECO:0000256" key="4">
    <source>
        <dbReference type="ARBA" id="ARBA00023136"/>
    </source>
</evidence>
<evidence type="ECO:0000256" key="5">
    <source>
        <dbReference type="SAM" id="Phobius"/>
    </source>
</evidence>
<dbReference type="InterPro" id="IPR051533">
    <property type="entry name" value="WaaL-like"/>
</dbReference>
<evidence type="ECO:0000313" key="7">
    <source>
        <dbReference type="EMBL" id="AKD55185.1"/>
    </source>
</evidence>
<keyword evidence="4 5" id="KW-0472">Membrane</keyword>
<dbReference type="GO" id="GO:0016020">
    <property type="term" value="C:membrane"/>
    <property type="evidence" value="ECO:0007669"/>
    <property type="project" value="UniProtKB-SubCell"/>
</dbReference>
<reference evidence="7 8" key="1">
    <citation type="journal article" date="2014" name="Curr. Microbiol.">
        <title>Spirosoma radiotolerans sp. nov., a gamma-radiation-resistant bacterium isolated from gamma ray-irradiated soil.</title>
        <authorList>
            <person name="Lee J.J."/>
            <person name="Srinivasan S."/>
            <person name="Lim S."/>
            <person name="Joe M."/>
            <person name="Im S."/>
            <person name="Bae S.I."/>
            <person name="Park K.R."/>
            <person name="Han J.H."/>
            <person name="Park S.H."/>
            <person name="Joo B.M."/>
            <person name="Park S.J."/>
            <person name="Kim M.K."/>
        </authorList>
    </citation>
    <scope>NUCLEOTIDE SEQUENCE [LARGE SCALE GENOMIC DNA]</scope>
    <source>
        <strain evidence="7 8">DG5A</strain>
    </source>
</reference>
<dbReference type="HOGENOM" id="CLU_042012_0_0_10"/>
<accession>A0A0E3ZUG9</accession>
<dbReference type="STRING" id="1379870.SD10_09980"/>
<dbReference type="PANTHER" id="PTHR37422:SF13">
    <property type="entry name" value="LIPOPOLYSACCHARIDE BIOSYNTHESIS PROTEIN PA4999-RELATED"/>
    <property type="match status" value="1"/>
</dbReference>
<keyword evidence="8" id="KW-1185">Reference proteome</keyword>
<dbReference type="EMBL" id="CP010429">
    <property type="protein sequence ID" value="AKD55185.1"/>
    <property type="molecule type" value="Genomic_DNA"/>
</dbReference>
<feature type="transmembrane region" description="Helical" evidence="5">
    <location>
        <begin position="20"/>
        <end position="37"/>
    </location>
</feature>
<evidence type="ECO:0000256" key="2">
    <source>
        <dbReference type="ARBA" id="ARBA00022692"/>
    </source>
</evidence>
<comment type="subcellular location">
    <subcellularLocation>
        <location evidence="1">Membrane</location>
        <topology evidence="1">Multi-pass membrane protein</topology>
    </subcellularLocation>
</comment>
<feature type="transmembrane region" description="Helical" evidence="5">
    <location>
        <begin position="178"/>
        <end position="195"/>
    </location>
</feature>
<dbReference type="KEGG" id="srd:SD10_09980"/>
<dbReference type="Proteomes" id="UP000033054">
    <property type="component" value="Chromosome"/>
</dbReference>
<keyword evidence="3 5" id="KW-1133">Transmembrane helix</keyword>
<organism evidence="7 8">
    <name type="scientific">Spirosoma radiotolerans</name>
    <dbReference type="NCBI Taxonomy" id="1379870"/>
    <lineage>
        <taxon>Bacteria</taxon>
        <taxon>Pseudomonadati</taxon>
        <taxon>Bacteroidota</taxon>
        <taxon>Cytophagia</taxon>
        <taxon>Cytophagales</taxon>
        <taxon>Cytophagaceae</taxon>
        <taxon>Spirosoma</taxon>
    </lineage>
</organism>
<evidence type="ECO:0000259" key="6">
    <source>
        <dbReference type="Pfam" id="PF04932"/>
    </source>
</evidence>
<dbReference type="PANTHER" id="PTHR37422">
    <property type="entry name" value="TEICHURONIC ACID BIOSYNTHESIS PROTEIN TUAE"/>
    <property type="match status" value="1"/>
</dbReference>
<dbReference type="InterPro" id="IPR007016">
    <property type="entry name" value="O-antigen_ligase-rel_domated"/>
</dbReference>
<protein>
    <submittedName>
        <fullName evidence="7">O-antigen polymerase</fullName>
    </submittedName>
</protein>
<feature type="transmembrane region" description="Helical" evidence="5">
    <location>
        <begin position="69"/>
        <end position="85"/>
    </location>
</feature>